<feature type="transmembrane region" description="Helical" evidence="7">
    <location>
        <begin position="272"/>
        <end position="291"/>
    </location>
</feature>
<keyword evidence="2" id="KW-1003">Cell membrane</keyword>
<evidence type="ECO:0000256" key="2">
    <source>
        <dbReference type="ARBA" id="ARBA00022475"/>
    </source>
</evidence>
<feature type="transmembrane region" description="Helical" evidence="7">
    <location>
        <begin position="57"/>
        <end position="76"/>
    </location>
</feature>
<feature type="transmembrane region" description="Helical" evidence="7">
    <location>
        <begin position="297"/>
        <end position="317"/>
    </location>
</feature>
<dbReference type="EMBL" id="CBXV010000004">
    <property type="protein sequence ID" value="CDM64986.1"/>
    <property type="molecule type" value="Genomic_DNA"/>
</dbReference>
<dbReference type="OrthoDB" id="9811486at2"/>
<dbReference type="PANTHER" id="PTHR32322">
    <property type="entry name" value="INNER MEMBRANE TRANSPORTER"/>
    <property type="match status" value="1"/>
</dbReference>
<feature type="transmembrane region" description="Helical" evidence="7">
    <location>
        <begin position="148"/>
        <end position="165"/>
    </location>
</feature>
<dbReference type="RefSeq" id="WP_041975052.1">
    <property type="nucleotide sequence ID" value="NZ_CBXV010000004.1"/>
</dbReference>
<organism evidence="9 10">
    <name type="scientific">Pyrinomonas methylaliphatogenes</name>
    <dbReference type="NCBI Taxonomy" id="454194"/>
    <lineage>
        <taxon>Bacteria</taxon>
        <taxon>Pseudomonadati</taxon>
        <taxon>Acidobacteriota</taxon>
        <taxon>Blastocatellia</taxon>
        <taxon>Blastocatellales</taxon>
        <taxon>Pyrinomonadaceae</taxon>
        <taxon>Pyrinomonas</taxon>
    </lineage>
</organism>
<keyword evidence="10" id="KW-1185">Reference proteome</keyword>
<evidence type="ECO:0000259" key="8">
    <source>
        <dbReference type="Pfam" id="PF00892"/>
    </source>
</evidence>
<evidence type="ECO:0000256" key="5">
    <source>
        <dbReference type="ARBA" id="ARBA00023136"/>
    </source>
</evidence>
<dbReference type="STRING" id="454194.PYK22_00982"/>
<dbReference type="SUPFAM" id="SSF103481">
    <property type="entry name" value="Multidrug resistance efflux transporter EmrE"/>
    <property type="match status" value="2"/>
</dbReference>
<evidence type="ECO:0000313" key="10">
    <source>
        <dbReference type="Proteomes" id="UP000031518"/>
    </source>
</evidence>
<dbReference type="Proteomes" id="UP000031518">
    <property type="component" value="Unassembled WGS sequence"/>
</dbReference>
<feature type="transmembrane region" description="Helical" evidence="7">
    <location>
        <begin position="204"/>
        <end position="227"/>
    </location>
</feature>
<accession>A0A0B6WV49</accession>
<feature type="region of interest" description="Disordered" evidence="6">
    <location>
        <begin position="1"/>
        <end position="20"/>
    </location>
</feature>
<proteinExistence type="predicted"/>
<sequence>MPRSDLSEATDSRISTPRVGERTSGALWQRSAPHLALIAVQLMFGTWPVFGKLALKAFPGVALVALRIAGAALMFALLQRGRSRLRQIRREDYGRLALCSLFGIVLNQLLFIEGLARSTAINATLLGTAIPIFTLLTSVALGAEKLTLSKAFGIALAAVGVIYLVDPTRSDFSAHTISGDALLIANTIFYGSYIVLAQDLIRRYGALTVTALIFLLANLVTAPFGIYHLAGMRIAELDLSIWLVVLYIVLVPTVGAYYLNSWALARVAPSSVAVYIYLQPLVAFAISPFMLGEWPNRRAWVAMLLIFAGVAIVTRAARSRVVDEISECPDAFGH</sequence>
<reference evidence="9 10" key="1">
    <citation type="submission" date="2013-12" db="EMBL/GenBank/DDBJ databases">
        <authorList>
            <person name="Stott M."/>
        </authorList>
    </citation>
    <scope>NUCLEOTIDE SEQUENCE [LARGE SCALE GENOMIC DNA]</scope>
    <source>
        <strain evidence="9 10">K22</strain>
    </source>
</reference>
<evidence type="ECO:0000256" key="4">
    <source>
        <dbReference type="ARBA" id="ARBA00022989"/>
    </source>
</evidence>
<feature type="transmembrane region" description="Helical" evidence="7">
    <location>
        <begin position="121"/>
        <end position="141"/>
    </location>
</feature>
<evidence type="ECO:0000256" key="7">
    <source>
        <dbReference type="SAM" id="Phobius"/>
    </source>
</evidence>
<keyword evidence="4 7" id="KW-1133">Transmembrane helix</keyword>
<keyword evidence="5 7" id="KW-0472">Membrane</keyword>
<protein>
    <submittedName>
        <fullName evidence="9">Predicted permease, DMT superfamily</fullName>
    </submittedName>
</protein>
<dbReference type="AlphaFoldDB" id="A0A0B6WV49"/>
<dbReference type="GO" id="GO:0005886">
    <property type="term" value="C:plasma membrane"/>
    <property type="evidence" value="ECO:0007669"/>
    <property type="project" value="UniProtKB-SubCell"/>
</dbReference>
<feature type="transmembrane region" description="Helical" evidence="7">
    <location>
        <begin position="177"/>
        <end position="197"/>
    </location>
</feature>
<keyword evidence="3 7" id="KW-0812">Transmembrane</keyword>
<dbReference type="InterPro" id="IPR050638">
    <property type="entry name" value="AA-Vitamin_Transporters"/>
</dbReference>
<gene>
    <name evidence="9" type="ORF">PYK22_00982</name>
</gene>
<reference evidence="9 10" key="2">
    <citation type="submission" date="2015-01" db="EMBL/GenBank/DDBJ databases">
        <title>Complete genome sequence of Pyrinomonas methylaliphatogenes type strain K22T.</title>
        <authorList>
            <person name="Lee K.C.Y."/>
            <person name="Power J.F."/>
            <person name="Dunfield P.F."/>
            <person name="Morgan X.C."/>
            <person name="Huttenhower C."/>
            <person name="Stott M.B."/>
        </authorList>
    </citation>
    <scope>NUCLEOTIDE SEQUENCE [LARGE SCALE GENOMIC DNA]</scope>
    <source>
        <strain evidence="9 10">K22</strain>
    </source>
</reference>
<name>A0A0B6WV49_9BACT</name>
<dbReference type="PANTHER" id="PTHR32322:SF18">
    <property type="entry name" value="S-ADENOSYLMETHIONINE_S-ADENOSYLHOMOCYSTEINE TRANSPORTER"/>
    <property type="match status" value="1"/>
</dbReference>
<feature type="transmembrane region" description="Helical" evidence="7">
    <location>
        <begin position="239"/>
        <end position="260"/>
    </location>
</feature>
<feature type="transmembrane region" description="Helical" evidence="7">
    <location>
        <begin position="96"/>
        <end position="115"/>
    </location>
</feature>
<feature type="domain" description="EamA" evidence="8">
    <location>
        <begin position="178"/>
        <end position="314"/>
    </location>
</feature>
<evidence type="ECO:0000256" key="6">
    <source>
        <dbReference type="SAM" id="MobiDB-lite"/>
    </source>
</evidence>
<dbReference type="InterPro" id="IPR037185">
    <property type="entry name" value="EmrE-like"/>
</dbReference>
<comment type="subcellular location">
    <subcellularLocation>
        <location evidence="1">Cell membrane</location>
        <topology evidence="1">Multi-pass membrane protein</topology>
    </subcellularLocation>
</comment>
<evidence type="ECO:0000256" key="3">
    <source>
        <dbReference type="ARBA" id="ARBA00022692"/>
    </source>
</evidence>
<evidence type="ECO:0000313" key="9">
    <source>
        <dbReference type="EMBL" id="CDM64986.1"/>
    </source>
</evidence>
<evidence type="ECO:0000256" key="1">
    <source>
        <dbReference type="ARBA" id="ARBA00004651"/>
    </source>
</evidence>
<dbReference type="Pfam" id="PF00892">
    <property type="entry name" value="EamA"/>
    <property type="match status" value="2"/>
</dbReference>
<dbReference type="InterPro" id="IPR000620">
    <property type="entry name" value="EamA_dom"/>
</dbReference>
<feature type="domain" description="EamA" evidence="8">
    <location>
        <begin position="35"/>
        <end position="164"/>
    </location>
</feature>